<feature type="transmembrane region" description="Helical" evidence="5">
    <location>
        <begin position="233"/>
        <end position="252"/>
    </location>
</feature>
<accession>A0A4Q0AI20</accession>
<dbReference type="GO" id="GO:0016765">
    <property type="term" value="F:transferase activity, transferring alkyl or aryl (other than methyl) groups"/>
    <property type="evidence" value="ECO:0007669"/>
    <property type="project" value="InterPro"/>
</dbReference>
<dbReference type="Proteomes" id="UP000289257">
    <property type="component" value="Unassembled WGS sequence"/>
</dbReference>
<evidence type="ECO:0000256" key="3">
    <source>
        <dbReference type="ARBA" id="ARBA00022989"/>
    </source>
</evidence>
<evidence type="ECO:0000256" key="4">
    <source>
        <dbReference type="ARBA" id="ARBA00023136"/>
    </source>
</evidence>
<feature type="transmembrane region" description="Helical" evidence="5">
    <location>
        <begin position="167"/>
        <end position="188"/>
    </location>
</feature>
<evidence type="ECO:0000256" key="5">
    <source>
        <dbReference type="SAM" id="Phobius"/>
    </source>
</evidence>
<feature type="transmembrane region" description="Helical" evidence="5">
    <location>
        <begin position="138"/>
        <end position="161"/>
    </location>
</feature>
<proteinExistence type="predicted"/>
<dbReference type="Gene3D" id="1.10.357.140">
    <property type="entry name" value="UbiA prenyltransferase"/>
    <property type="match status" value="1"/>
</dbReference>
<dbReference type="GO" id="GO:0016020">
    <property type="term" value="C:membrane"/>
    <property type="evidence" value="ECO:0007669"/>
    <property type="project" value="UniProtKB-SubCell"/>
</dbReference>
<dbReference type="InterPro" id="IPR044878">
    <property type="entry name" value="UbiA_sf"/>
</dbReference>
<feature type="transmembrane region" description="Helical" evidence="5">
    <location>
        <begin position="41"/>
        <end position="60"/>
    </location>
</feature>
<feature type="transmembrane region" description="Helical" evidence="5">
    <location>
        <begin position="102"/>
        <end position="126"/>
    </location>
</feature>
<reference evidence="6" key="1">
    <citation type="submission" date="2019-01" db="EMBL/GenBank/DDBJ databases">
        <title>Genomic signatures and co-occurrence patterns of the ultra-small Saccharimodia (Patescibacteria phylum) suggest a symbiotic lifestyle.</title>
        <authorList>
            <person name="Lemos L."/>
            <person name="Medeiros J."/>
            <person name="Andreote F."/>
            <person name="Fernandes G."/>
            <person name="Varani A."/>
            <person name="Oliveira G."/>
            <person name="Pylro V."/>
        </authorList>
    </citation>
    <scope>NUCLEOTIDE SEQUENCE [LARGE SCALE GENOMIC DNA]</scope>
    <source>
        <strain evidence="6">AMD02</strain>
    </source>
</reference>
<sequence>MSTVTSSLMRLFKVSRPISWVNTAYPFAATYIILGGKLDGLFFIGTLFFLIPYNLLMYGINDVYDYESDIRNSRKNSLEGAAETKKFHPTILWTSVITAAPFSIALILLTPIQAAAIFAALIFFVIAYSVKGLRFKEIAFLDSITSSIHFVGPMVFAVAITGFQPKAWPFALALFLWGIASHAFGAVQDVIPDRRGKLQSIATMIGARATVWLSTILYLLSVVVVAVQGGAALIIALAGLAYVANAAAYLKVTDKTSANANQGWRRFIWLNYGVGAVVTLSLIISVL</sequence>
<dbReference type="EMBL" id="SCKX01000001">
    <property type="protein sequence ID" value="RWZ78676.1"/>
    <property type="molecule type" value="Genomic_DNA"/>
</dbReference>
<comment type="subcellular location">
    <subcellularLocation>
        <location evidence="1">Membrane</location>
        <topology evidence="1">Multi-pass membrane protein</topology>
    </subcellularLocation>
</comment>
<evidence type="ECO:0000256" key="2">
    <source>
        <dbReference type="ARBA" id="ARBA00022692"/>
    </source>
</evidence>
<feature type="transmembrane region" description="Helical" evidence="5">
    <location>
        <begin position="209"/>
        <end position="227"/>
    </location>
</feature>
<dbReference type="CDD" id="cd13966">
    <property type="entry name" value="PT_UbiA_4"/>
    <property type="match status" value="1"/>
</dbReference>
<feature type="transmembrane region" description="Helical" evidence="5">
    <location>
        <begin position="264"/>
        <end position="284"/>
    </location>
</feature>
<dbReference type="NCBIfam" id="NF009608">
    <property type="entry name" value="PRK13105.1"/>
    <property type="match status" value="1"/>
</dbReference>
<name>A0A4Q0AI20_9BACT</name>
<keyword evidence="2 5" id="KW-0812">Transmembrane</keyword>
<protein>
    <submittedName>
        <fullName evidence="6">Prenyltransferase</fullName>
    </submittedName>
</protein>
<dbReference type="Pfam" id="PF01040">
    <property type="entry name" value="UbiA"/>
    <property type="match status" value="1"/>
</dbReference>
<comment type="caution">
    <text evidence="6">The sequence shown here is derived from an EMBL/GenBank/DDBJ whole genome shotgun (WGS) entry which is preliminary data.</text>
</comment>
<keyword evidence="3 5" id="KW-1133">Transmembrane helix</keyword>
<dbReference type="AlphaFoldDB" id="A0A4Q0AI20"/>
<organism evidence="6 7">
    <name type="scientific">Candidatus Microsaccharimonas sossegonensis</name>
    <dbReference type="NCBI Taxonomy" id="2506948"/>
    <lineage>
        <taxon>Bacteria</taxon>
        <taxon>Candidatus Saccharimonadota</taxon>
        <taxon>Candidatus Saccharimonadia</taxon>
        <taxon>Candidatus Saccharimonadales</taxon>
        <taxon>Candidatus Saccharimonadaceae</taxon>
        <taxon>Candidatus Microsaccharimonas</taxon>
    </lineage>
</organism>
<keyword evidence="4 5" id="KW-0472">Membrane</keyword>
<evidence type="ECO:0000313" key="6">
    <source>
        <dbReference type="EMBL" id="RWZ78676.1"/>
    </source>
</evidence>
<evidence type="ECO:0000313" key="7">
    <source>
        <dbReference type="Proteomes" id="UP000289257"/>
    </source>
</evidence>
<gene>
    <name evidence="6" type="ORF">EOT05_02930</name>
</gene>
<keyword evidence="7" id="KW-1185">Reference proteome</keyword>
<dbReference type="Gene3D" id="1.20.120.1780">
    <property type="entry name" value="UbiA prenyltransferase"/>
    <property type="match status" value="1"/>
</dbReference>
<dbReference type="InterPro" id="IPR000537">
    <property type="entry name" value="UbiA_prenyltransferase"/>
</dbReference>
<evidence type="ECO:0000256" key="1">
    <source>
        <dbReference type="ARBA" id="ARBA00004141"/>
    </source>
</evidence>